<proteinExistence type="predicted"/>
<dbReference type="Pfam" id="PF21467">
    <property type="entry name" value="BetaGal_gal-bd"/>
    <property type="match status" value="1"/>
</dbReference>
<sequence>MGGKSAIPDVPNKINLQQLEVPRVGNIWNQEYQESNHQSTIFEELDQNQGQIIFSSKIQNSGIYHFSIKDYCQIYINDKLMYVLDSAYSKRNNSVSENQTIDINIHNFQLNLTQDDLIEILVDTYGHFNFGLELNNARKGILISELKFKKKMIPVNFHFKETLQQKRIGGLFKQKFELNETGDMSVQFGGIKRAQIYVNSQMVGKIYNLKGQKCVYIPKSMLQKGQNVIEIVDIESDTQFISITDCKVKPRGLRVR</sequence>
<evidence type="ECO:0000256" key="2">
    <source>
        <dbReference type="ARBA" id="ARBA00023295"/>
    </source>
</evidence>
<dbReference type="AlphaFoldDB" id="A0A146KC78"/>
<dbReference type="EMBL" id="GDID01002186">
    <property type="protein sequence ID" value="JAP94420.1"/>
    <property type="molecule type" value="Transcribed_RNA"/>
</dbReference>
<feature type="non-terminal residue" evidence="4">
    <location>
        <position position="1"/>
    </location>
</feature>
<feature type="domain" description="Beta-galactosidase galactose-binding" evidence="3">
    <location>
        <begin position="172"/>
        <end position="227"/>
    </location>
</feature>
<keyword evidence="2" id="KW-0326">Glycosidase</keyword>
<name>A0A146KC78_9EUKA</name>
<reference evidence="4" key="1">
    <citation type="submission" date="2015-07" db="EMBL/GenBank/DDBJ databases">
        <title>Adaptation to a free-living lifestyle via gene acquisitions in the diplomonad Trepomonas sp. PC1.</title>
        <authorList>
            <person name="Xu F."/>
            <person name="Jerlstrom-Hultqvist J."/>
            <person name="Kolisko M."/>
            <person name="Simpson A.G.B."/>
            <person name="Roger A.J."/>
            <person name="Svard S.G."/>
            <person name="Andersson J.O."/>
        </authorList>
    </citation>
    <scope>NUCLEOTIDE SEQUENCE</scope>
    <source>
        <strain evidence="4">PC1</strain>
    </source>
</reference>
<dbReference type="SUPFAM" id="SSF49785">
    <property type="entry name" value="Galactose-binding domain-like"/>
    <property type="match status" value="1"/>
</dbReference>
<organism evidence="4">
    <name type="scientific">Trepomonas sp. PC1</name>
    <dbReference type="NCBI Taxonomy" id="1076344"/>
    <lineage>
        <taxon>Eukaryota</taxon>
        <taxon>Metamonada</taxon>
        <taxon>Diplomonadida</taxon>
        <taxon>Hexamitidae</taxon>
        <taxon>Hexamitinae</taxon>
        <taxon>Trepomonas</taxon>
    </lineage>
</organism>
<gene>
    <name evidence="4" type="ORF">TPC1_12933</name>
</gene>
<dbReference type="Gene3D" id="2.60.120.260">
    <property type="entry name" value="Galactose-binding domain-like"/>
    <property type="match status" value="1"/>
</dbReference>
<protein>
    <submittedName>
        <fullName evidence="4">Beta-galactosidase</fullName>
    </submittedName>
</protein>
<evidence type="ECO:0000256" key="1">
    <source>
        <dbReference type="ARBA" id="ARBA00022801"/>
    </source>
</evidence>
<accession>A0A146KC78</accession>
<dbReference type="InterPro" id="IPR008979">
    <property type="entry name" value="Galactose-bd-like_sf"/>
</dbReference>
<keyword evidence="1" id="KW-0378">Hydrolase</keyword>
<evidence type="ECO:0000313" key="4">
    <source>
        <dbReference type="EMBL" id="JAP94420.1"/>
    </source>
</evidence>
<dbReference type="GO" id="GO:0016798">
    <property type="term" value="F:hydrolase activity, acting on glycosyl bonds"/>
    <property type="evidence" value="ECO:0007669"/>
    <property type="project" value="UniProtKB-KW"/>
</dbReference>
<dbReference type="InterPro" id="IPR048913">
    <property type="entry name" value="BetaGal_gal-bd"/>
</dbReference>
<evidence type="ECO:0000259" key="3">
    <source>
        <dbReference type="Pfam" id="PF21467"/>
    </source>
</evidence>